<dbReference type="SUPFAM" id="SSF57850">
    <property type="entry name" value="RING/U-box"/>
    <property type="match status" value="1"/>
</dbReference>
<dbReference type="SUPFAM" id="SSF49599">
    <property type="entry name" value="TRAF domain-like"/>
    <property type="match status" value="1"/>
</dbReference>
<dbReference type="HOGENOM" id="CLU_1158816_0_0_1"/>
<evidence type="ECO:0000256" key="3">
    <source>
        <dbReference type="ARBA" id="ARBA00022833"/>
    </source>
</evidence>
<dbReference type="OrthoDB" id="5574452at2759"/>
<evidence type="ECO:0000256" key="4">
    <source>
        <dbReference type="PROSITE-ProRule" id="PRU00207"/>
    </source>
</evidence>
<dbReference type="Proteomes" id="UP000054097">
    <property type="component" value="Unassembled WGS sequence"/>
</dbReference>
<evidence type="ECO:0000256" key="2">
    <source>
        <dbReference type="ARBA" id="ARBA00022771"/>
    </source>
</evidence>
<dbReference type="STRING" id="933852.A0A0C3AXL5"/>
<keyword evidence="7" id="KW-1185">Reference proteome</keyword>
<dbReference type="InterPro" id="IPR001293">
    <property type="entry name" value="Znf_TRAF"/>
</dbReference>
<evidence type="ECO:0000313" key="6">
    <source>
        <dbReference type="EMBL" id="KIM24724.1"/>
    </source>
</evidence>
<accession>A0A0C3AXL5</accession>
<reference evidence="6 7" key="1">
    <citation type="submission" date="2014-04" db="EMBL/GenBank/DDBJ databases">
        <authorList>
            <consortium name="DOE Joint Genome Institute"/>
            <person name="Kuo A."/>
            <person name="Zuccaro A."/>
            <person name="Kohler A."/>
            <person name="Nagy L.G."/>
            <person name="Floudas D."/>
            <person name="Copeland A."/>
            <person name="Barry K.W."/>
            <person name="Cichocki N."/>
            <person name="Veneault-Fourrey C."/>
            <person name="LaButti K."/>
            <person name="Lindquist E.A."/>
            <person name="Lipzen A."/>
            <person name="Lundell T."/>
            <person name="Morin E."/>
            <person name="Murat C."/>
            <person name="Sun H."/>
            <person name="Tunlid A."/>
            <person name="Henrissat B."/>
            <person name="Grigoriev I.V."/>
            <person name="Hibbett D.S."/>
            <person name="Martin F."/>
            <person name="Nordberg H.P."/>
            <person name="Cantor M.N."/>
            <person name="Hua S.X."/>
        </authorList>
    </citation>
    <scope>NUCLEOTIDE SEQUENCE [LARGE SCALE GENOMIC DNA]</scope>
    <source>
        <strain evidence="6 7">MAFF 305830</strain>
    </source>
</reference>
<dbReference type="EMBL" id="KN824321">
    <property type="protein sequence ID" value="KIM24724.1"/>
    <property type="molecule type" value="Genomic_DNA"/>
</dbReference>
<feature type="non-terminal residue" evidence="6">
    <location>
        <position position="240"/>
    </location>
</feature>
<dbReference type="AlphaFoldDB" id="A0A0C3AXL5"/>
<keyword evidence="1 4" id="KW-0479">Metal-binding</keyword>
<dbReference type="Gene3D" id="3.30.40.10">
    <property type="entry name" value="Zinc/RING finger domain, C3HC4 (zinc finger)"/>
    <property type="match status" value="2"/>
</dbReference>
<dbReference type="PANTHER" id="PTHR10131:SF94">
    <property type="entry name" value="TNF RECEPTOR-ASSOCIATED FACTOR 4"/>
    <property type="match status" value="1"/>
</dbReference>
<protein>
    <recommendedName>
        <fullName evidence="5">TRAF-type domain-containing protein</fullName>
    </recommendedName>
</protein>
<evidence type="ECO:0000259" key="5">
    <source>
        <dbReference type="PROSITE" id="PS50145"/>
    </source>
</evidence>
<gene>
    <name evidence="6" type="ORF">M408DRAFT_57704</name>
</gene>
<name>A0A0C3AXL5_SERVB</name>
<feature type="zinc finger region" description="TRAF-type" evidence="4">
    <location>
        <begin position="108"/>
        <end position="164"/>
    </location>
</feature>
<evidence type="ECO:0000313" key="7">
    <source>
        <dbReference type="Proteomes" id="UP000054097"/>
    </source>
</evidence>
<dbReference type="PROSITE" id="PS50145">
    <property type="entry name" value="ZF_TRAF"/>
    <property type="match status" value="1"/>
</dbReference>
<feature type="domain" description="TRAF-type" evidence="5">
    <location>
        <begin position="108"/>
        <end position="164"/>
    </location>
</feature>
<keyword evidence="2 4" id="KW-0863">Zinc-finger</keyword>
<sequence length="240" mass="26036">MGYDPNLFVKPLGDFWTCPKCDLILREPVQICENSHSICSSCSSSSVFQICPSTGCNGAVLDEKSRRLDATTSRFLSSQSIRCANSTQRSQETGEVCDWIGPLIEGNTHAIECTFSTTACPHTGCNFRARSSALPTHLRMCPFRLVRCPNGSVNIGGGSPRRGCNYKGGLNTMDQHLSGCEYSPCPQASYGCRFVSTPAMMEVHDPECKDLLLSELRELRKQLASQGVSAQSAPPLTTGP</sequence>
<reference evidence="7" key="2">
    <citation type="submission" date="2015-01" db="EMBL/GenBank/DDBJ databases">
        <title>Evolutionary Origins and Diversification of the Mycorrhizal Mutualists.</title>
        <authorList>
            <consortium name="DOE Joint Genome Institute"/>
            <consortium name="Mycorrhizal Genomics Consortium"/>
            <person name="Kohler A."/>
            <person name="Kuo A."/>
            <person name="Nagy L.G."/>
            <person name="Floudas D."/>
            <person name="Copeland A."/>
            <person name="Barry K.W."/>
            <person name="Cichocki N."/>
            <person name="Veneault-Fourrey C."/>
            <person name="LaButti K."/>
            <person name="Lindquist E.A."/>
            <person name="Lipzen A."/>
            <person name="Lundell T."/>
            <person name="Morin E."/>
            <person name="Murat C."/>
            <person name="Riley R."/>
            <person name="Ohm R."/>
            <person name="Sun H."/>
            <person name="Tunlid A."/>
            <person name="Henrissat B."/>
            <person name="Grigoriev I.V."/>
            <person name="Hibbett D.S."/>
            <person name="Martin F."/>
        </authorList>
    </citation>
    <scope>NUCLEOTIDE SEQUENCE [LARGE SCALE GENOMIC DNA]</scope>
    <source>
        <strain evidence="7">MAFF 305830</strain>
    </source>
</reference>
<dbReference type="InterPro" id="IPR013083">
    <property type="entry name" value="Znf_RING/FYVE/PHD"/>
</dbReference>
<evidence type="ECO:0000256" key="1">
    <source>
        <dbReference type="ARBA" id="ARBA00022723"/>
    </source>
</evidence>
<dbReference type="PANTHER" id="PTHR10131">
    <property type="entry name" value="TNF RECEPTOR ASSOCIATED FACTOR"/>
    <property type="match status" value="1"/>
</dbReference>
<organism evidence="6 7">
    <name type="scientific">Serendipita vermifera MAFF 305830</name>
    <dbReference type="NCBI Taxonomy" id="933852"/>
    <lineage>
        <taxon>Eukaryota</taxon>
        <taxon>Fungi</taxon>
        <taxon>Dikarya</taxon>
        <taxon>Basidiomycota</taxon>
        <taxon>Agaricomycotina</taxon>
        <taxon>Agaricomycetes</taxon>
        <taxon>Sebacinales</taxon>
        <taxon>Serendipitaceae</taxon>
        <taxon>Serendipita</taxon>
    </lineage>
</organism>
<dbReference type="GO" id="GO:0043122">
    <property type="term" value="P:regulation of canonical NF-kappaB signal transduction"/>
    <property type="evidence" value="ECO:0007669"/>
    <property type="project" value="TreeGrafter"/>
</dbReference>
<keyword evidence="3 4" id="KW-0862">Zinc</keyword>
<dbReference type="GO" id="GO:0008270">
    <property type="term" value="F:zinc ion binding"/>
    <property type="evidence" value="ECO:0007669"/>
    <property type="project" value="UniProtKB-KW"/>
</dbReference>
<proteinExistence type="predicted"/>